<feature type="region of interest" description="Disordered" evidence="1">
    <location>
        <begin position="1"/>
        <end position="21"/>
    </location>
</feature>
<evidence type="ECO:0000256" key="1">
    <source>
        <dbReference type="SAM" id="MobiDB-lite"/>
    </source>
</evidence>
<dbReference type="Proteomes" id="UP000479190">
    <property type="component" value="Unassembled WGS sequence"/>
</dbReference>
<reference evidence="2 3" key="1">
    <citation type="submission" date="2020-02" db="EMBL/GenBank/DDBJ databases">
        <authorList>
            <person name="Ferguson B K."/>
        </authorList>
    </citation>
    <scope>NUCLEOTIDE SEQUENCE [LARGE SCALE GENOMIC DNA]</scope>
</reference>
<gene>
    <name evidence="2" type="ORF">TBRA_LOCUS4385</name>
</gene>
<evidence type="ECO:0000313" key="3">
    <source>
        <dbReference type="Proteomes" id="UP000479190"/>
    </source>
</evidence>
<protein>
    <submittedName>
        <fullName evidence="2">Uncharacterized protein</fullName>
    </submittedName>
</protein>
<proteinExistence type="predicted"/>
<name>A0A6H5I381_9HYME</name>
<dbReference type="EMBL" id="CADCXV010000678">
    <property type="protein sequence ID" value="CAB0032447.1"/>
    <property type="molecule type" value="Genomic_DNA"/>
</dbReference>
<feature type="compositionally biased region" description="Basic and acidic residues" evidence="1">
    <location>
        <begin position="191"/>
        <end position="209"/>
    </location>
</feature>
<dbReference type="AlphaFoldDB" id="A0A6H5I381"/>
<feature type="region of interest" description="Disordered" evidence="1">
    <location>
        <begin position="167"/>
        <end position="209"/>
    </location>
</feature>
<feature type="compositionally biased region" description="Low complexity" evidence="1">
    <location>
        <begin position="167"/>
        <end position="189"/>
    </location>
</feature>
<organism evidence="2 3">
    <name type="scientific">Trichogramma brassicae</name>
    <dbReference type="NCBI Taxonomy" id="86971"/>
    <lineage>
        <taxon>Eukaryota</taxon>
        <taxon>Metazoa</taxon>
        <taxon>Ecdysozoa</taxon>
        <taxon>Arthropoda</taxon>
        <taxon>Hexapoda</taxon>
        <taxon>Insecta</taxon>
        <taxon>Pterygota</taxon>
        <taxon>Neoptera</taxon>
        <taxon>Endopterygota</taxon>
        <taxon>Hymenoptera</taxon>
        <taxon>Apocrita</taxon>
        <taxon>Proctotrupomorpha</taxon>
        <taxon>Chalcidoidea</taxon>
        <taxon>Trichogrammatidae</taxon>
        <taxon>Trichogramma</taxon>
    </lineage>
</organism>
<feature type="compositionally biased region" description="Basic residues" evidence="1">
    <location>
        <begin position="1"/>
        <end position="18"/>
    </location>
</feature>
<sequence>MKPVSRRRSRGAKRKSDRRRYPVAYRGQMKDSSTFKKIDAILRAAGRAMERTNYGRRRCGTTVGRNSYKPGILIPPSRQPMKKHMIRSGQDERLNQIIPACARRKSGILPPFRTTMRGDDRRSTRSSVHTARSLCLQPSRILTILGADRERRRAFVSKAPTIVDFVGSHGSGSSSITSAAAGARSTSRGPKWKEETKKVEKEKEGVVEE</sequence>
<accession>A0A6H5I381</accession>
<evidence type="ECO:0000313" key="2">
    <source>
        <dbReference type="EMBL" id="CAB0032447.1"/>
    </source>
</evidence>
<keyword evidence="3" id="KW-1185">Reference proteome</keyword>